<reference evidence="2" key="1">
    <citation type="submission" date="2022-02" db="EMBL/GenBank/DDBJ databases">
        <authorList>
            <person name="Henning P.M."/>
            <person name="McCubbin A.G."/>
            <person name="Shore J.S."/>
        </authorList>
    </citation>
    <scope>NUCLEOTIDE SEQUENCE</scope>
    <source>
        <strain evidence="2">F60SS</strain>
        <tissue evidence="2">Leaves</tissue>
    </source>
</reference>
<dbReference type="PANTHER" id="PTHR33294">
    <property type="entry name" value="AWPM-19-LIKE FAMILY PROTEIN"/>
    <property type="match status" value="1"/>
</dbReference>
<accession>A0A9Q0GJM3</accession>
<dbReference type="AlphaFoldDB" id="A0A9Q0GJM3"/>
<dbReference type="PANTHER" id="PTHR33294:SF8">
    <property type="entry name" value="OS02G0731500 PROTEIN"/>
    <property type="match status" value="1"/>
</dbReference>
<organism evidence="2 3">
    <name type="scientific">Turnera subulata</name>
    <dbReference type="NCBI Taxonomy" id="218843"/>
    <lineage>
        <taxon>Eukaryota</taxon>
        <taxon>Viridiplantae</taxon>
        <taxon>Streptophyta</taxon>
        <taxon>Embryophyta</taxon>
        <taxon>Tracheophyta</taxon>
        <taxon>Spermatophyta</taxon>
        <taxon>Magnoliopsida</taxon>
        <taxon>eudicotyledons</taxon>
        <taxon>Gunneridae</taxon>
        <taxon>Pentapetalae</taxon>
        <taxon>rosids</taxon>
        <taxon>fabids</taxon>
        <taxon>Malpighiales</taxon>
        <taxon>Passifloraceae</taxon>
        <taxon>Turnera</taxon>
    </lineage>
</organism>
<feature type="transmembrane region" description="Helical" evidence="1">
    <location>
        <begin position="53"/>
        <end position="77"/>
    </location>
</feature>
<evidence type="ECO:0000313" key="2">
    <source>
        <dbReference type="EMBL" id="KAJ4850072.1"/>
    </source>
</evidence>
<feature type="transmembrane region" description="Helical" evidence="1">
    <location>
        <begin position="12"/>
        <end position="33"/>
    </location>
</feature>
<proteinExistence type="predicted"/>
<keyword evidence="3" id="KW-1185">Reference proteome</keyword>
<dbReference type="Proteomes" id="UP001141552">
    <property type="component" value="Unassembled WGS sequence"/>
</dbReference>
<name>A0A9Q0GJM3_9ROSI</name>
<evidence type="ECO:0000256" key="1">
    <source>
        <dbReference type="SAM" id="Phobius"/>
    </source>
</evidence>
<evidence type="ECO:0000313" key="3">
    <source>
        <dbReference type="Proteomes" id="UP001141552"/>
    </source>
</evidence>
<keyword evidence="1" id="KW-0812">Transmembrane</keyword>
<protein>
    <submittedName>
        <fullName evidence="2">Uncharacterized protein</fullName>
    </submittedName>
</protein>
<reference evidence="2" key="2">
    <citation type="journal article" date="2023" name="Plants (Basel)">
        <title>Annotation of the Turnera subulata (Passifloraceae) Draft Genome Reveals the S-Locus Evolved after the Divergence of Turneroideae from Passifloroideae in a Stepwise Manner.</title>
        <authorList>
            <person name="Henning P.M."/>
            <person name="Roalson E.H."/>
            <person name="Mir W."/>
            <person name="McCubbin A.G."/>
            <person name="Shore J.S."/>
        </authorList>
    </citation>
    <scope>NUCLEOTIDE SEQUENCE</scope>
    <source>
        <strain evidence="2">F60SS</strain>
    </source>
</reference>
<keyword evidence="1" id="KW-1133">Transmembrane helix</keyword>
<feature type="transmembrane region" description="Helical" evidence="1">
    <location>
        <begin position="125"/>
        <end position="146"/>
    </location>
</feature>
<dbReference type="EMBL" id="JAKUCV010000426">
    <property type="protein sequence ID" value="KAJ4850072.1"/>
    <property type="molecule type" value="Genomic_DNA"/>
</dbReference>
<feature type="transmembrane region" description="Helical" evidence="1">
    <location>
        <begin position="84"/>
        <end position="105"/>
    </location>
</feature>
<dbReference type="OrthoDB" id="675882at2759"/>
<keyword evidence="1" id="KW-0472">Membrane</keyword>
<dbReference type="Pfam" id="PF05512">
    <property type="entry name" value="AWPM-19"/>
    <property type="match status" value="1"/>
</dbReference>
<gene>
    <name evidence="2" type="ORF">Tsubulata_019366</name>
</gene>
<dbReference type="InterPro" id="IPR008390">
    <property type="entry name" value="AWPM-19"/>
</dbReference>
<sequence>MAVGRDSKDLFGPVLTVNLVVCLIVLGLASWSIDKYINGEQNHPHLGGNQATVFMLMFALLGGVVGATSMLAGLLHLRSWRNDSLASASSVSVISWAAIALAFGFECKQIILGGHRGKRLKTLEAMIAISFLAQLLYLLLLHAGVYRSRYGPGYYSYGGEGRSVPAGEPPSASATSATG</sequence>
<comment type="caution">
    <text evidence="2">The sequence shown here is derived from an EMBL/GenBank/DDBJ whole genome shotgun (WGS) entry which is preliminary data.</text>
</comment>